<comment type="caution">
    <text evidence="1">The sequence shown here is derived from an EMBL/GenBank/DDBJ whole genome shotgun (WGS) entry which is preliminary data.</text>
</comment>
<name>A0ABQ9GRQ4_9NEOP</name>
<protein>
    <submittedName>
        <fullName evidence="1">Uncharacterized protein</fullName>
    </submittedName>
</protein>
<dbReference type="Proteomes" id="UP001159363">
    <property type="component" value="Chromosome 9"/>
</dbReference>
<keyword evidence="2" id="KW-1185">Reference proteome</keyword>
<evidence type="ECO:0000313" key="2">
    <source>
        <dbReference type="Proteomes" id="UP001159363"/>
    </source>
</evidence>
<organism evidence="1 2">
    <name type="scientific">Dryococelus australis</name>
    <dbReference type="NCBI Taxonomy" id="614101"/>
    <lineage>
        <taxon>Eukaryota</taxon>
        <taxon>Metazoa</taxon>
        <taxon>Ecdysozoa</taxon>
        <taxon>Arthropoda</taxon>
        <taxon>Hexapoda</taxon>
        <taxon>Insecta</taxon>
        <taxon>Pterygota</taxon>
        <taxon>Neoptera</taxon>
        <taxon>Polyneoptera</taxon>
        <taxon>Phasmatodea</taxon>
        <taxon>Verophasmatodea</taxon>
        <taxon>Anareolatae</taxon>
        <taxon>Phasmatidae</taxon>
        <taxon>Eurycanthinae</taxon>
        <taxon>Dryococelus</taxon>
    </lineage>
</organism>
<accession>A0ABQ9GRQ4</accession>
<evidence type="ECO:0000313" key="1">
    <source>
        <dbReference type="EMBL" id="KAJ8874726.1"/>
    </source>
</evidence>
<gene>
    <name evidence="1" type="ORF">PR048_025592</name>
</gene>
<reference evidence="1 2" key="1">
    <citation type="submission" date="2023-02" db="EMBL/GenBank/DDBJ databases">
        <title>LHISI_Scaffold_Assembly.</title>
        <authorList>
            <person name="Stuart O.P."/>
            <person name="Cleave R."/>
            <person name="Magrath M.J.L."/>
            <person name="Mikheyev A.S."/>
        </authorList>
    </citation>
    <scope>NUCLEOTIDE SEQUENCE [LARGE SCALE GENOMIC DNA]</scope>
    <source>
        <strain evidence="1">Daus_M_001</strain>
        <tissue evidence="1">Leg muscle</tissue>
    </source>
</reference>
<dbReference type="EMBL" id="JARBHB010000010">
    <property type="protein sequence ID" value="KAJ8874726.1"/>
    <property type="molecule type" value="Genomic_DNA"/>
</dbReference>
<proteinExistence type="predicted"/>
<sequence length="75" mass="8653">MTPMQTPIINLQDILQRNLIFVSETDSTDSEGEEIISEKLFCKPFDPNTEIDIKSPINIFLQFMTIAFMRSIVDQ</sequence>